<dbReference type="OrthoDB" id="340608at2759"/>
<evidence type="ECO:0000256" key="6">
    <source>
        <dbReference type="SAM" id="Phobius"/>
    </source>
</evidence>
<keyword evidence="5 6" id="KW-0472">Membrane</keyword>
<evidence type="ECO:0000256" key="1">
    <source>
        <dbReference type="ARBA" id="ARBA00004141"/>
    </source>
</evidence>
<organism evidence="7 8">
    <name type="scientific">Fasciolopsis buskii</name>
    <dbReference type="NCBI Taxonomy" id="27845"/>
    <lineage>
        <taxon>Eukaryota</taxon>
        <taxon>Metazoa</taxon>
        <taxon>Spiralia</taxon>
        <taxon>Lophotrochozoa</taxon>
        <taxon>Platyhelminthes</taxon>
        <taxon>Trematoda</taxon>
        <taxon>Digenea</taxon>
        <taxon>Plagiorchiida</taxon>
        <taxon>Echinostomata</taxon>
        <taxon>Echinostomatoidea</taxon>
        <taxon>Fasciolidae</taxon>
        <taxon>Fasciolopsis</taxon>
    </lineage>
</organism>
<dbReference type="Proteomes" id="UP000728185">
    <property type="component" value="Unassembled WGS sequence"/>
</dbReference>
<evidence type="ECO:0000313" key="7">
    <source>
        <dbReference type="EMBL" id="KAA0195976.1"/>
    </source>
</evidence>
<proteinExistence type="inferred from homology"/>
<evidence type="ECO:0000256" key="5">
    <source>
        <dbReference type="ARBA" id="ARBA00023136"/>
    </source>
</evidence>
<dbReference type="EMBL" id="LUCM01003314">
    <property type="protein sequence ID" value="KAA0195976.1"/>
    <property type="molecule type" value="Genomic_DNA"/>
</dbReference>
<evidence type="ECO:0000256" key="4">
    <source>
        <dbReference type="ARBA" id="ARBA00022989"/>
    </source>
</evidence>
<accession>A0A8E0S2A0</accession>
<dbReference type="GO" id="GO:0005794">
    <property type="term" value="C:Golgi apparatus"/>
    <property type="evidence" value="ECO:0007669"/>
    <property type="project" value="TreeGrafter"/>
</dbReference>
<reference evidence="7" key="1">
    <citation type="submission" date="2019-05" db="EMBL/GenBank/DDBJ databases">
        <title>Annotation for the trematode Fasciolopsis buski.</title>
        <authorList>
            <person name="Choi Y.-J."/>
        </authorList>
    </citation>
    <scope>NUCLEOTIDE SEQUENCE</scope>
    <source>
        <strain evidence="7">HT</strain>
        <tissue evidence="7">Whole worm</tissue>
    </source>
</reference>
<evidence type="ECO:0000313" key="8">
    <source>
        <dbReference type="Proteomes" id="UP000728185"/>
    </source>
</evidence>
<evidence type="ECO:0000256" key="3">
    <source>
        <dbReference type="ARBA" id="ARBA00022692"/>
    </source>
</evidence>
<keyword evidence="3 6" id="KW-0812">Transmembrane</keyword>
<dbReference type="GO" id="GO:0005783">
    <property type="term" value="C:endoplasmic reticulum"/>
    <property type="evidence" value="ECO:0007669"/>
    <property type="project" value="TreeGrafter"/>
</dbReference>
<feature type="transmembrane region" description="Helical" evidence="6">
    <location>
        <begin position="158"/>
        <end position="182"/>
    </location>
</feature>
<dbReference type="AlphaFoldDB" id="A0A8E0S2A0"/>
<comment type="subcellular location">
    <subcellularLocation>
        <location evidence="1">Membrane</location>
        <topology evidence="1">Multi-pass membrane protein</topology>
    </subcellularLocation>
</comment>
<dbReference type="PANTHER" id="PTHR10926">
    <property type="entry name" value="CELL CYCLE CONTROL PROTEIN 50"/>
    <property type="match status" value="1"/>
</dbReference>
<evidence type="ECO:0000256" key="2">
    <source>
        <dbReference type="ARBA" id="ARBA00009457"/>
    </source>
</evidence>
<gene>
    <name evidence="7" type="ORF">FBUS_01780</name>
</gene>
<keyword evidence="8" id="KW-1185">Reference proteome</keyword>
<comment type="similarity">
    <text evidence="2">Belongs to the CDC50/LEM3 family.</text>
</comment>
<feature type="transmembrane region" description="Helical" evidence="6">
    <location>
        <begin position="115"/>
        <end position="137"/>
    </location>
</feature>
<name>A0A8E0S2A0_9TREM</name>
<sequence length="207" mass="23969">MSEGTIESQRELINKPKSDFYFNCFALIRFRFSSATTSGMEANTDCEGDVYFYYGLSNFYQNHRRYVMSKDDAQLHGDATPLSSSCEPYRTNQEGKSYAPCGAIAMSLFNGEPDFYVLSFRLLDCYTLAIQFLCFVLHKSRLLIVMAGINSQRYFSVVFLKFLTCMVYCVFVPHDMFSILPIGFRDSYLYLLQKFHLFPVVSWFSLN</sequence>
<comment type="caution">
    <text evidence="7">The sequence shown here is derived from an EMBL/GenBank/DDBJ whole genome shotgun (WGS) entry which is preliminary data.</text>
</comment>
<dbReference type="GO" id="GO:0005886">
    <property type="term" value="C:plasma membrane"/>
    <property type="evidence" value="ECO:0007669"/>
    <property type="project" value="TreeGrafter"/>
</dbReference>
<dbReference type="Pfam" id="PF03381">
    <property type="entry name" value="CDC50"/>
    <property type="match status" value="1"/>
</dbReference>
<keyword evidence="4 6" id="KW-1133">Transmembrane helix</keyword>
<dbReference type="PANTHER" id="PTHR10926:SF0">
    <property type="entry name" value="CDC50, ISOFORM A"/>
    <property type="match status" value="1"/>
</dbReference>
<dbReference type="InterPro" id="IPR005045">
    <property type="entry name" value="CDC50/LEM3_fam"/>
</dbReference>
<protein>
    <submittedName>
        <fullName evidence="7">Cell cycle control protein 50A</fullName>
    </submittedName>
</protein>